<evidence type="ECO:0000313" key="2">
    <source>
        <dbReference type="EMBL" id="GIQ84659.1"/>
    </source>
</evidence>
<dbReference type="OrthoDB" id="4899631at2759"/>
<reference evidence="2 3" key="1">
    <citation type="journal article" date="2018" name="PLoS ONE">
        <title>The draft genome of Kipferlia bialata reveals reductive genome evolution in fornicate parasites.</title>
        <authorList>
            <person name="Tanifuji G."/>
            <person name="Takabayashi S."/>
            <person name="Kume K."/>
            <person name="Takagi M."/>
            <person name="Nakayama T."/>
            <person name="Kamikawa R."/>
            <person name="Inagaki Y."/>
            <person name="Hashimoto T."/>
        </authorList>
    </citation>
    <scope>NUCLEOTIDE SEQUENCE [LARGE SCALE GENOMIC DNA]</scope>
    <source>
        <strain evidence="2">NY0173</strain>
    </source>
</reference>
<feature type="non-terminal residue" evidence="2">
    <location>
        <position position="401"/>
    </location>
</feature>
<organism evidence="2 3">
    <name type="scientific">Kipferlia bialata</name>
    <dbReference type="NCBI Taxonomy" id="797122"/>
    <lineage>
        <taxon>Eukaryota</taxon>
        <taxon>Metamonada</taxon>
        <taxon>Carpediemonas-like organisms</taxon>
        <taxon>Kipferlia</taxon>
    </lineage>
</organism>
<proteinExistence type="predicted"/>
<dbReference type="AlphaFoldDB" id="A0A9K3GI12"/>
<dbReference type="SUPFAM" id="SSF50978">
    <property type="entry name" value="WD40 repeat-like"/>
    <property type="match status" value="1"/>
</dbReference>
<protein>
    <submittedName>
        <fullName evidence="2">Uncharacterized protein</fullName>
    </submittedName>
</protein>
<dbReference type="Proteomes" id="UP000265618">
    <property type="component" value="Unassembled WGS sequence"/>
</dbReference>
<dbReference type="EMBL" id="BDIP01001563">
    <property type="protein sequence ID" value="GIQ84659.1"/>
    <property type="molecule type" value="Genomic_DNA"/>
</dbReference>
<comment type="caution">
    <text evidence="2">The sequence shown here is derived from an EMBL/GenBank/DDBJ whole genome shotgun (WGS) entry which is preliminary data.</text>
</comment>
<name>A0A9K3GI12_9EUKA</name>
<gene>
    <name evidence="2" type="ORF">KIPB_006195</name>
</gene>
<keyword evidence="3" id="KW-1185">Reference proteome</keyword>
<accession>A0A9K3GI12</accession>
<evidence type="ECO:0000256" key="1">
    <source>
        <dbReference type="SAM" id="MobiDB-lite"/>
    </source>
</evidence>
<feature type="region of interest" description="Disordered" evidence="1">
    <location>
        <begin position="307"/>
        <end position="351"/>
    </location>
</feature>
<dbReference type="InterPro" id="IPR036322">
    <property type="entry name" value="WD40_repeat_dom_sf"/>
</dbReference>
<sequence>MTAGIDGCLRVFDFRLRLLAWFEDFNAGPVMSVSFCVPSIESQEVQEKGEGGVVLPDFVVSSSRGTILLVEAASFESPDPDQRGGLLIHQGLPGSITALCPVPAAKVDRSEAGGEEGEGSIRMQRLAALASDVSPLYSRKRLPLYYAATSRGDVVLWDSNTFQPVVAVSLCGAIDPSQDGETLALAQKRQAEQLSFALPSDPTAPLQTQAYPHITALCLCTRRDSGTKGREGIRGISYVAAGTSNGSVFLLDPTTLAVVTKLKHVTRSPTVTRRNVVPCITGIKYNSAQGLLSIRDNQRSIAVLVRDGGNPRAPKRGSRPKATAKPQTQGPTRDLDAPVVGDTYSEDSEDINLTIQDAPEMPSEERGWADEEDVYVVLARNALPLRSPPLFLEPERGAAPE</sequence>
<evidence type="ECO:0000313" key="3">
    <source>
        <dbReference type="Proteomes" id="UP000265618"/>
    </source>
</evidence>